<dbReference type="PANTHER" id="PTHR30600">
    <property type="entry name" value="CYTOCHROME C PEROXIDASE-RELATED"/>
    <property type="match status" value="1"/>
</dbReference>
<keyword evidence="3 9" id="KW-0479">Metal-binding</keyword>
<dbReference type="InterPro" id="IPR051395">
    <property type="entry name" value="Cytochrome_c_Peroxidase/MauG"/>
</dbReference>
<comment type="caution">
    <text evidence="12">The sequence shown here is derived from an EMBL/GenBank/DDBJ whole genome shotgun (WGS) entry which is preliminary data.</text>
</comment>
<feature type="binding site" description="covalent" evidence="8">
    <location>
        <position position="258"/>
    </location>
    <ligand>
        <name>heme c</name>
        <dbReference type="ChEBI" id="CHEBI:61717"/>
        <label>2</label>
    </ligand>
</feature>
<comment type="cofactor">
    <cofactor evidence="8">
        <name>heme</name>
        <dbReference type="ChEBI" id="CHEBI:30413"/>
    </cofactor>
    <text evidence="8">Binds 2 heme groups.</text>
</comment>
<evidence type="ECO:0000256" key="1">
    <source>
        <dbReference type="ARBA" id="ARBA00004418"/>
    </source>
</evidence>
<feature type="domain" description="Cytochrome c" evidence="11">
    <location>
        <begin position="244"/>
        <end position="340"/>
    </location>
</feature>
<evidence type="ECO:0000256" key="8">
    <source>
        <dbReference type="PIRSR" id="PIRSR000294-1"/>
    </source>
</evidence>
<keyword evidence="2 8" id="KW-0349">Heme</keyword>
<evidence type="ECO:0000256" key="7">
    <source>
        <dbReference type="ARBA" id="ARBA00023004"/>
    </source>
</evidence>
<feature type="binding site" description="axial binding residue" evidence="9">
    <location>
        <position position="87"/>
    </location>
    <ligand>
        <name>heme c</name>
        <dbReference type="ChEBI" id="CHEBI:61717"/>
        <label>1</label>
    </ligand>
    <ligandPart>
        <name>Fe</name>
        <dbReference type="ChEBI" id="CHEBI:18248"/>
    </ligandPart>
</feature>
<feature type="signal peptide" evidence="10">
    <location>
        <begin position="1"/>
        <end position="19"/>
    </location>
</feature>
<dbReference type="OrthoDB" id="9805202at2"/>
<proteinExistence type="predicted"/>
<dbReference type="GO" id="GO:0042597">
    <property type="term" value="C:periplasmic space"/>
    <property type="evidence" value="ECO:0007669"/>
    <property type="project" value="UniProtKB-SubCell"/>
</dbReference>
<evidence type="ECO:0000256" key="5">
    <source>
        <dbReference type="ARBA" id="ARBA00022764"/>
    </source>
</evidence>
<dbReference type="PROSITE" id="PS51257">
    <property type="entry name" value="PROKAR_LIPOPROTEIN"/>
    <property type="match status" value="1"/>
</dbReference>
<keyword evidence="13" id="KW-1185">Reference proteome</keyword>
<dbReference type="Pfam" id="PF03150">
    <property type="entry name" value="CCP_MauG"/>
    <property type="match status" value="1"/>
</dbReference>
<accession>A0A5C6QSM0</accession>
<keyword evidence="6" id="KW-0560">Oxidoreductase</keyword>
<evidence type="ECO:0000256" key="4">
    <source>
        <dbReference type="ARBA" id="ARBA00022729"/>
    </source>
</evidence>
<feature type="binding site" description="covalent" evidence="8">
    <location>
        <position position="261"/>
    </location>
    <ligand>
        <name>heme c</name>
        <dbReference type="ChEBI" id="CHEBI:61717"/>
        <label>2</label>
    </ligand>
</feature>
<protein>
    <submittedName>
        <fullName evidence="12">Cytochrome C peroxidase</fullName>
    </submittedName>
</protein>
<keyword evidence="5" id="KW-0574">Periplasm</keyword>
<dbReference type="EMBL" id="VOLT01000001">
    <property type="protein sequence ID" value="TWX71663.1"/>
    <property type="molecule type" value="Genomic_DNA"/>
</dbReference>
<dbReference type="GO" id="GO:0004130">
    <property type="term" value="F:cytochrome-c peroxidase activity"/>
    <property type="evidence" value="ECO:0007669"/>
    <property type="project" value="TreeGrafter"/>
</dbReference>
<dbReference type="GO" id="GO:0046872">
    <property type="term" value="F:metal ion binding"/>
    <property type="evidence" value="ECO:0007669"/>
    <property type="project" value="UniProtKB-KW"/>
</dbReference>
<evidence type="ECO:0000259" key="11">
    <source>
        <dbReference type="PROSITE" id="PS51007"/>
    </source>
</evidence>
<dbReference type="SUPFAM" id="SSF46626">
    <property type="entry name" value="Cytochrome c"/>
    <property type="match status" value="2"/>
</dbReference>
<comment type="PTM">
    <text evidence="8">Binds 2 heme groups per subunit.</text>
</comment>
<dbReference type="GO" id="GO:0009055">
    <property type="term" value="F:electron transfer activity"/>
    <property type="evidence" value="ECO:0007669"/>
    <property type="project" value="InterPro"/>
</dbReference>
<comment type="subcellular location">
    <subcellularLocation>
        <location evidence="1">Periplasm</location>
    </subcellularLocation>
</comment>
<feature type="binding site" description="axial binding residue" evidence="9">
    <location>
        <position position="262"/>
    </location>
    <ligand>
        <name>heme c</name>
        <dbReference type="ChEBI" id="CHEBI:61717"/>
        <label>2</label>
    </ligand>
    <ligandPart>
        <name>Fe</name>
        <dbReference type="ChEBI" id="CHEBI:18248"/>
    </ligandPart>
</feature>
<dbReference type="AlphaFoldDB" id="A0A5C6QSM0"/>
<keyword evidence="7 9" id="KW-0408">Iron</keyword>
<sequence length="363" mass="40184">MRMLYMKLLKISLVTLSCAFLMSCENPEGIENDIQIRDYSNIFSPLPSKSVYPNNNPYNDTKEQLGEFLFWDPILSGDQNTSCASCHHPDLGWADGRSFSIGSDGIGLGPARYGFEITAIHSPTIMNVAFTGTANNETSSDFVSGGYFWDLRENTLEDQALGPIKNPVEMLGYNISAQEIMAKIVARLQGIPKYVELFEQAFAVSNAINSANIVKALATFERKITSPNTRFDRFLSGEQTLFSQQEIIGLNTFIDGGCTRCHMGPMLSDNLLHVGEAIIGEDVVRTPTLRNISYTAPYMHDGSRARLIDAIADYENRGDIEVNIGDDDFREIEAFLKTLNTDDFYRGIPDTVPSGLTVGGDIH</sequence>
<dbReference type="InterPro" id="IPR009056">
    <property type="entry name" value="Cyt_c-like_dom"/>
</dbReference>
<keyword evidence="4 10" id="KW-0732">Signal</keyword>
<evidence type="ECO:0000313" key="12">
    <source>
        <dbReference type="EMBL" id="TWX71663.1"/>
    </source>
</evidence>
<dbReference type="PROSITE" id="PS51007">
    <property type="entry name" value="CYTC"/>
    <property type="match status" value="1"/>
</dbReference>
<gene>
    <name evidence="12" type="ORF">ESZ36_00030</name>
</gene>
<dbReference type="InterPro" id="IPR036909">
    <property type="entry name" value="Cyt_c-like_dom_sf"/>
</dbReference>
<feature type="binding site" description="covalent" evidence="8">
    <location>
        <position position="86"/>
    </location>
    <ligand>
        <name>heme c</name>
        <dbReference type="ChEBI" id="CHEBI:61717"/>
        <label>1</label>
    </ligand>
</feature>
<dbReference type="GO" id="GO:0020037">
    <property type="term" value="F:heme binding"/>
    <property type="evidence" value="ECO:0007669"/>
    <property type="project" value="InterPro"/>
</dbReference>
<name>A0A5C6QSM0_9GAMM</name>
<dbReference type="InterPro" id="IPR004852">
    <property type="entry name" value="Di-haem_cyt_c_peroxidsae"/>
</dbReference>
<evidence type="ECO:0000256" key="3">
    <source>
        <dbReference type="ARBA" id="ARBA00022723"/>
    </source>
</evidence>
<evidence type="ECO:0000313" key="13">
    <source>
        <dbReference type="Proteomes" id="UP000321822"/>
    </source>
</evidence>
<evidence type="ECO:0000256" key="2">
    <source>
        <dbReference type="ARBA" id="ARBA00022617"/>
    </source>
</evidence>
<keyword evidence="12" id="KW-0575">Peroxidase</keyword>
<evidence type="ECO:0000256" key="9">
    <source>
        <dbReference type="PIRSR" id="PIRSR000294-2"/>
    </source>
</evidence>
<organism evidence="12 13">
    <name type="scientific">Colwellia demingiae</name>
    <dbReference type="NCBI Taxonomy" id="89401"/>
    <lineage>
        <taxon>Bacteria</taxon>
        <taxon>Pseudomonadati</taxon>
        <taxon>Pseudomonadota</taxon>
        <taxon>Gammaproteobacteria</taxon>
        <taxon>Alteromonadales</taxon>
        <taxon>Colwelliaceae</taxon>
        <taxon>Colwellia</taxon>
    </lineage>
</organism>
<reference evidence="12 13" key="1">
    <citation type="submission" date="2019-07" db="EMBL/GenBank/DDBJ databases">
        <title>Genomes of sea-ice associated Colwellia species.</title>
        <authorList>
            <person name="Bowman J.P."/>
        </authorList>
    </citation>
    <scope>NUCLEOTIDE SEQUENCE [LARGE SCALE GENOMIC DNA]</scope>
    <source>
        <strain evidence="12 13">ACAM 459</strain>
    </source>
</reference>
<dbReference type="Gene3D" id="1.10.760.10">
    <property type="entry name" value="Cytochrome c-like domain"/>
    <property type="match status" value="3"/>
</dbReference>
<evidence type="ECO:0000256" key="6">
    <source>
        <dbReference type="ARBA" id="ARBA00023002"/>
    </source>
</evidence>
<dbReference type="InterPro" id="IPR026259">
    <property type="entry name" value="MauG/Cytc_peroxidase"/>
</dbReference>
<dbReference type="Proteomes" id="UP000321822">
    <property type="component" value="Unassembled WGS sequence"/>
</dbReference>
<feature type="binding site" description="covalent" evidence="8">
    <location>
        <position position="83"/>
    </location>
    <ligand>
        <name>heme c</name>
        <dbReference type="ChEBI" id="CHEBI:61717"/>
        <label>1</label>
    </ligand>
</feature>
<dbReference type="PIRSF" id="PIRSF000294">
    <property type="entry name" value="Cytochrome-c_peroxidase"/>
    <property type="match status" value="1"/>
</dbReference>
<feature type="chain" id="PRO_5022956721" evidence="10">
    <location>
        <begin position="20"/>
        <end position="363"/>
    </location>
</feature>
<evidence type="ECO:0000256" key="10">
    <source>
        <dbReference type="SAM" id="SignalP"/>
    </source>
</evidence>